<dbReference type="Proteomes" id="UP000824072">
    <property type="component" value="Unassembled WGS sequence"/>
</dbReference>
<organism evidence="3 4">
    <name type="scientific">Candidatus Pullichristensenella excrementigallinarum</name>
    <dbReference type="NCBI Taxonomy" id="2840907"/>
    <lineage>
        <taxon>Bacteria</taxon>
        <taxon>Bacillati</taxon>
        <taxon>Bacillota</taxon>
        <taxon>Clostridia</taxon>
        <taxon>Candidatus Pullichristensenella</taxon>
    </lineage>
</organism>
<keyword evidence="1" id="KW-0472">Membrane</keyword>
<reference evidence="3" key="1">
    <citation type="submission" date="2020-10" db="EMBL/GenBank/DDBJ databases">
        <authorList>
            <person name="Gilroy R."/>
        </authorList>
    </citation>
    <scope>NUCLEOTIDE SEQUENCE</scope>
    <source>
        <strain evidence="3">ChiHcec3-11533</strain>
    </source>
</reference>
<dbReference type="EMBL" id="DVMU01000201">
    <property type="protein sequence ID" value="HIU34740.1"/>
    <property type="molecule type" value="Genomic_DNA"/>
</dbReference>
<name>A0A9D1ID40_9FIRM</name>
<sequence>MIFVPLKWIPYLLLLASLYGIFGEGDWGWIVGVIISAVWIYLRSSEKSTSTTEAGAQSASGTLSQKQEALCLQCGAENASGSVYCEKCGNRLAN</sequence>
<proteinExistence type="predicted"/>
<evidence type="ECO:0000313" key="3">
    <source>
        <dbReference type="EMBL" id="HIU34740.1"/>
    </source>
</evidence>
<dbReference type="Pfam" id="PF13240">
    <property type="entry name" value="Zn_Ribbon_1"/>
    <property type="match status" value="1"/>
</dbReference>
<evidence type="ECO:0000256" key="1">
    <source>
        <dbReference type="SAM" id="Phobius"/>
    </source>
</evidence>
<feature type="transmembrane region" description="Helical" evidence="1">
    <location>
        <begin position="12"/>
        <end position="42"/>
    </location>
</feature>
<gene>
    <name evidence="3" type="ORF">IAB02_09270</name>
</gene>
<feature type="domain" description="Zinc-ribbon" evidence="2">
    <location>
        <begin position="71"/>
        <end position="92"/>
    </location>
</feature>
<reference evidence="3" key="2">
    <citation type="journal article" date="2021" name="PeerJ">
        <title>Extensive microbial diversity within the chicken gut microbiome revealed by metagenomics and culture.</title>
        <authorList>
            <person name="Gilroy R."/>
            <person name="Ravi A."/>
            <person name="Getino M."/>
            <person name="Pursley I."/>
            <person name="Horton D.L."/>
            <person name="Alikhan N.F."/>
            <person name="Baker D."/>
            <person name="Gharbi K."/>
            <person name="Hall N."/>
            <person name="Watson M."/>
            <person name="Adriaenssens E.M."/>
            <person name="Foster-Nyarko E."/>
            <person name="Jarju S."/>
            <person name="Secka A."/>
            <person name="Antonio M."/>
            <person name="Oren A."/>
            <person name="Chaudhuri R.R."/>
            <person name="La Ragione R."/>
            <person name="Hildebrand F."/>
            <person name="Pallen M.J."/>
        </authorList>
    </citation>
    <scope>NUCLEOTIDE SEQUENCE</scope>
    <source>
        <strain evidence="3">ChiHcec3-11533</strain>
    </source>
</reference>
<dbReference type="AlphaFoldDB" id="A0A9D1ID40"/>
<protein>
    <submittedName>
        <fullName evidence="3">Zinc ribbon domain-containing protein</fullName>
    </submittedName>
</protein>
<evidence type="ECO:0000259" key="2">
    <source>
        <dbReference type="Pfam" id="PF13240"/>
    </source>
</evidence>
<evidence type="ECO:0000313" key="4">
    <source>
        <dbReference type="Proteomes" id="UP000824072"/>
    </source>
</evidence>
<comment type="caution">
    <text evidence="3">The sequence shown here is derived from an EMBL/GenBank/DDBJ whole genome shotgun (WGS) entry which is preliminary data.</text>
</comment>
<dbReference type="InterPro" id="IPR026870">
    <property type="entry name" value="Zinc_ribbon_dom"/>
</dbReference>
<accession>A0A9D1ID40</accession>
<keyword evidence="1" id="KW-0812">Transmembrane</keyword>
<keyword evidence="1" id="KW-1133">Transmembrane helix</keyword>